<dbReference type="EMBL" id="JAAFGS010000013">
    <property type="protein sequence ID" value="NGZ78008.1"/>
    <property type="molecule type" value="Genomic_DNA"/>
</dbReference>
<evidence type="ECO:0000256" key="2">
    <source>
        <dbReference type="SAM" id="MobiDB-lite"/>
    </source>
</evidence>
<feature type="compositionally biased region" description="Low complexity" evidence="2">
    <location>
        <begin position="58"/>
        <end position="72"/>
    </location>
</feature>
<dbReference type="InterPro" id="IPR026870">
    <property type="entry name" value="Zinc_ribbon_dom"/>
</dbReference>
<protein>
    <recommendedName>
        <fullName evidence="3">Zinc-ribbon domain-containing protein</fullName>
    </recommendedName>
</protein>
<dbReference type="Proteomes" id="UP000800303">
    <property type="component" value="Unassembled WGS sequence"/>
</dbReference>
<sequence>MMHCVQCGTELPEGSRFCISCGVRQPEAAAEKAAEHSPEPPCRSGEPGSAVPAAEPFTAGTDGASGDASAGGMRPDTRSVPASELPPVVEPIAVRLTKAGGEAASEAPGGERQSPEEESPPRMRPVAAGSREARFAPPPPEPHGDRRVLRGEERPDRRTSSGGRGASVWLVPPLLALFTAGALLWQVNVERGISAEASGIQRTAADAALGGNYEIAEAKLGEALEKRPGDPGIRSDLQAVRTIRRLEDRLAEAQRLLSGADASGAAVVLDEVQGQLTGLQGRAYDRLRDRLDRLREQLELAGLRTEAEGAQTLDELAGLMKTASASPAPDKGPVVELISDRIVKVGGDEAEQAIASGSYYEAAAVVDEARSYVPEAERLIELEKRISSLASEGGSDSSGLVYLSGAELAAGTGELRMEGFERQLEDEGLVFSGRLTNASSAPMYDLLIEFRAYDANGSFLGEEWTELQPTDLKPGGQASFTDKVASAEEGAIVIIDSVSWYRE</sequence>
<feature type="region of interest" description="Disordered" evidence="2">
    <location>
        <begin position="28"/>
        <end position="88"/>
    </location>
</feature>
<evidence type="ECO:0000313" key="5">
    <source>
        <dbReference type="Proteomes" id="UP000800303"/>
    </source>
</evidence>
<comment type="caution">
    <text evidence="4">The sequence shown here is derived from an EMBL/GenBank/DDBJ whole genome shotgun (WGS) entry which is preliminary data.</text>
</comment>
<proteinExistence type="predicted"/>
<feature type="region of interest" description="Disordered" evidence="2">
    <location>
        <begin position="100"/>
        <end position="165"/>
    </location>
</feature>
<dbReference type="Pfam" id="PF13240">
    <property type="entry name" value="Zn_Ribbon_1"/>
    <property type="match status" value="1"/>
</dbReference>
<accession>A0ABX0FAN3</accession>
<name>A0ABX0FAN3_9BACL</name>
<feature type="coiled-coil region" evidence="1">
    <location>
        <begin position="243"/>
        <end position="304"/>
    </location>
</feature>
<dbReference type="NCBIfam" id="NF038353">
    <property type="entry name" value="FxLYD_dom"/>
    <property type="match status" value="1"/>
</dbReference>
<feature type="compositionally biased region" description="Low complexity" evidence="2">
    <location>
        <begin position="100"/>
        <end position="112"/>
    </location>
</feature>
<feature type="domain" description="Zinc-ribbon" evidence="3">
    <location>
        <begin position="3"/>
        <end position="22"/>
    </location>
</feature>
<reference evidence="4 5" key="1">
    <citation type="submission" date="2020-01" db="EMBL/GenBank/DDBJ databases">
        <title>Polyphasic characterisation and genomic insights into a novel alkali tolerant bacterium VR-M41.</title>
        <authorList>
            <person name="Vemuluri V.R."/>
        </authorList>
    </citation>
    <scope>NUCLEOTIDE SEQUENCE [LARGE SCALE GENOMIC DNA]</scope>
    <source>
        <strain evidence="4 5">VR-M41</strain>
    </source>
</reference>
<organism evidence="4 5">
    <name type="scientific">Saccharibacillus alkalitolerans</name>
    <dbReference type="NCBI Taxonomy" id="2705290"/>
    <lineage>
        <taxon>Bacteria</taxon>
        <taxon>Bacillati</taxon>
        <taxon>Bacillota</taxon>
        <taxon>Bacilli</taxon>
        <taxon>Bacillales</taxon>
        <taxon>Paenibacillaceae</taxon>
        <taxon>Saccharibacillus</taxon>
    </lineage>
</organism>
<evidence type="ECO:0000313" key="4">
    <source>
        <dbReference type="EMBL" id="NGZ78008.1"/>
    </source>
</evidence>
<gene>
    <name evidence="4" type="ORF">GYN08_22195</name>
</gene>
<dbReference type="RefSeq" id="WP_166279526.1">
    <property type="nucleotide sequence ID" value="NZ_JAAFGS010000013.1"/>
</dbReference>
<keyword evidence="1" id="KW-0175">Coiled coil</keyword>
<keyword evidence="5" id="KW-1185">Reference proteome</keyword>
<dbReference type="InterPro" id="IPR047676">
    <property type="entry name" value="FxLYD_dom"/>
</dbReference>
<feature type="compositionally biased region" description="Basic and acidic residues" evidence="2">
    <location>
        <begin position="142"/>
        <end position="159"/>
    </location>
</feature>
<feature type="compositionally biased region" description="Basic and acidic residues" evidence="2">
    <location>
        <begin position="29"/>
        <end position="38"/>
    </location>
</feature>
<evidence type="ECO:0000259" key="3">
    <source>
        <dbReference type="Pfam" id="PF13240"/>
    </source>
</evidence>
<evidence type="ECO:0000256" key="1">
    <source>
        <dbReference type="SAM" id="Coils"/>
    </source>
</evidence>